<gene>
    <name evidence="2" type="ORF">BK674_21890</name>
</gene>
<evidence type="ECO:0000313" key="2">
    <source>
        <dbReference type="EMBL" id="RON98566.1"/>
    </source>
</evidence>
<feature type="domain" description="DUF4123" evidence="1">
    <location>
        <begin position="23"/>
        <end position="129"/>
    </location>
</feature>
<dbReference type="RefSeq" id="WP_123419858.1">
    <property type="nucleotide sequence ID" value="NZ_MOCA01000007.1"/>
</dbReference>
<evidence type="ECO:0000313" key="3">
    <source>
        <dbReference type="Proteomes" id="UP000284207"/>
    </source>
</evidence>
<reference evidence="2 3" key="1">
    <citation type="submission" date="2016-10" db="EMBL/GenBank/DDBJ databases">
        <title>Comparative genome analysis of multiple Pseudomonas spp. focuses on biocontrol and plant growth promoting traits.</title>
        <authorList>
            <person name="Tao X.-Y."/>
            <person name="Taylor C.G."/>
        </authorList>
    </citation>
    <scope>NUCLEOTIDE SEQUENCE [LARGE SCALE GENOMIC DNA]</scope>
    <source>
        <strain evidence="2 3">36B3</strain>
    </source>
</reference>
<sequence length="237" mass="26691">MQSEELTPEQWLARQPLHASEQLFAIFSRASDADVFAAWQGTADPIWAETIYAEWDAVMPYVGIVAADSEFLRWVAQTDSRDWGWLAVSSADLEALVEHFRSLTQVLMPDGKPVFFRFWDGRYLLPLLQVDEVNPAQLLTVISRGLINGKAVEIGGRALVSGRVFPWWRVPQSVLAQTDESVRVANVLQWLGEEQPAVFESFPEAVLRCKVGQFFKLSMSEDSSRSALLEFLLAEAE</sequence>
<proteinExistence type="predicted"/>
<accession>A0A423NJX1</accession>
<evidence type="ECO:0000259" key="1">
    <source>
        <dbReference type="Pfam" id="PF13503"/>
    </source>
</evidence>
<dbReference type="Pfam" id="PF13503">
    <property type="entry name" value="DUF4123"/>
    <property type="match status" value="1"/>
</dbReference>
<comment type="caution">
    <text evidence="2">The sequence shown here is derived from an EMBL/GenBank/DDBJ whole genome shotgun (WGS) entry which is preliminary data.</text>
</comment>
<organism evidence="2 3">
    <name type="scientific">Pseudomonas moraviensis</name>
    <dbReference type="NCBI Taxonomy" id="321662"/>
    <lineage>
        <taxon>Bacteria</taxon>
        <taxon>Pseudomonadati</taxon>
        <taxon>Pseudomonadota</taxon>
        <taxon>Gammaproteobacteria</taxon>
        <taxon>Pseudomonadales</taxon>
        <taxon>Pseudomonadaceae</taxon>
        <taxon>Pseudomonas</taxon>
    </lineage>
</organism>
<dbReference type="Proteomes" id="UP000284207">
    <property type="component" value="Unassembled WGS sequence"/>
</dbReference>
<name>A0A423NJX1_9PSED</name>
<dbReference type="AlphaFoldDB" id="A0A423NJX1"/>
<dbReference type="InterPro" id="IPR025391">
    <property type="entry name" value="DUF4123"/>
</dbReference>
<dbReference type="EMBL" id="MOCA01000007">
    <property type="protein sequence ID" value="RON98566.1"/>
    <property type="molecule type" value="Genomic_DNA"/>
</dbReference>
<protein>
    <recommendedName>
        <fullName evidence="1">DUF4123 domain-containing protein</fullName>
    </recommendedName>
</protein>